<evidence type="ECO:0000313" key="1">
    <source>
        <dbReference type="EMBL" id="AWB93631.1"/>
    </source>
</evidence>
<sequence>MTQSRPFWRAIEAIHDVVYFAPGAKEKYEAVGLKGYWMGYVASRSAALGTPSPRTVTALFHGFAPAVIERALPDAWSMASRDDVLTTRYDLAREALAPALEGSDTATLVRALTLLLEGLDFAGKPLAAAHADLPAPDDEVGRLSHAATVVREYRGDCHVAVLTAAGLDGCAANALAAAAGLVPPEQRTCRGWSSDKWESAIGRLGARGWVDVTGTITDTGRAARAQIEDTTDRVCAAGFDREATARAITAEGALVEVARRVEQIGALPYPNPTGVPRP</sequence>
<keyword evidence="2" id="KW-1185">Reference proteome</keyword>
<dbReference type="RefSeq" id="WP_108580180.1">
    <property type="nucleotide sequence ID" value="NZ_CP026952.1"/>
</dbReference>
<organism evidence="1 2">
    <name type="scientific">Aeromicrobium chenweiae</name>
    <dbReference type="NCBI Taxonomy" id="2079793"/>
    <lineage>
        <taxon>Bacteria</taxon>
        <taxon>Bacillati</taxon>
        <taxon>Actinomycetota</taxon>
        <taxon>Actinomycetes</taxon>
        <taxon>Propionibacteriales</taxon>
        <taxon>Nocardioidaceae</taxon>
        <taxon>Aeromicrobium</taxon>
    </lineage>
</organism>
<dbReference type="KEGG" id="aez:C3E78_16220"/>
<dbReference type="Pfam" id="PF21863">
    <property type="entry name" value="HTH_67"/>
    <property type="match status" value="1"/>
</dbReference>
<proteinExistence type="predicted"/>
<accession>A0A2S0WQN2</accession>
<dbReference type="OrthoDB" id="157052at2"/>
<accession>A0A5F2EYT8</accession>
<reference evidence="2" key="1">
    <citation type="submission" date="2018-01" db="EMBL/GenBank/DDBJ databases">
        <authorList>
            <person name="Li J."/>
        </authorList>
    </citation>
    <scope>NUCLEOTIDE SEQUENCE [LARGE SCALE GENOMIC DNA]</scope>
    <source>
        <strain evidence="2">592</strain>
    </source>
</reference>
<name>A0A2S0WQN2_9ACTN</name>
<dbReference type="AlphaFoldDB" id="A0A2S0WQN2"/>
<gene>
    <name evidence="1" type="ORF">C3E78_16220</name>
</gene>
<dbReference type="EMBL" id="CP026952">
    <property type="protein sequence ID" value="AWB93631.1"/>
    <property type="molecule type" value="Genomic_DNA"/>
</dbReference>
<dbReference type="InterPro" id="IPR054058">
    <property type="entry name" value="HTH_67"/>
</dbReference>
<evidence type="ECO:0000313" key="2">
    <source>
        <dbReference type="Proteomes" id="UP000244384"/>
    </source>
</evidence>
<protein>
    <submittedName>
        <fullName evidence="1">Uncharacterized protein</fullName>
    </submittedName>
</protein>
<dbReference type="NCBIfam" id="NF047719">
    <property type="entry name" value="SCO6745_fam_HTH"/>
    <property type="match status" value="1"/>
</dbReference>
<dbReference type="Proteomes" id="UP000244384">
    <property type="component" value="Chromosome"/>
</dbReference>